<keyword evidence="1" id="KW-1133">Transmembrane helix</keyword>
<dbReference type="AlphaFoldDB" id="A0A0N4UHR3"/>
<sequence>LFEKLSKLSTSAFYAPFLTQSYFFAFNSSLTLKKKNKKFEKIYRKKTLSIFSYSEAFDFVVTFSSIEHSGLGRYGDPIDPISDIREIKKIRCLLKKKGLLFLAVPVGNDEIHFNAHRVYGRIRLAMLFEGSLKFENFLEGQIR</sequence>
<dbReference type="Proteomes" id="UP000038040">
    <property type="component" value="Unplaced"/>
</dbReference>
<keyword evidence="1" id="KW-0472">Membrane</keyword>
<reference evidence="3" key="1">
    <citation type="submission" date="2017-02" db="UniProtKB">
        <authorList>
            <consortium name="WormBaseParasite"/>
        </authorList>
    </citation>
    <scope>IDENTIFICATION</scope>
</reference>
<protein>
    <submittedName>
        <fullName evidence="3">DUF268 domain-containing protein</fullName>
    </submittedName>
</protein>
<evidence type="ECO:0000313" key="2">
    <source>
        <dbReference type="Proteomes" id="UP000038040"/>
    </source>
</evidence>
<organism evidence="2 3">
    <name type="scientific">Dracunculus medinensis</name>
    <name type="common">Guinea worm</name>
    <dbReference type="NCBI Taxonomy" id="318479"/>
    <lineage>
        <taxon>Eukaryota</taxon>
        <taxon>Metazoa</taxon>
        <taxon>Ecdysozoa</taxon>
        <taxon>Nematoda</taxon>
        <taxon>Chromadorea</taxon>
        <taxon>Rhabditida</taxon>
        <taxon>Spirurina</taxon>
        <taxon>Dracunculoidea</taxon>
        <taxon>Dracunculidae</taxon>
        <taxon>Dracunculus</taxon>
    </lineage>
</organism>
<evidence type="ECO:0000313" key="3">
    <source>
        <dbReference type="WBParaSite" id="DME_0000710601-mRNA-1"/>
    </source>
</evidence>
<feature type="transmembrane region" description="Helical" evidence="1">
    <location>
        <begin position="12"/>
        <end position="32"/>
    </location>
</feature>
<name>A0A0N4UHR3_DRAME</name>
<dbReference type="InterPro" id="IPR004951">
    <property type="entry name" value="DUF268_CAE_spp"/>
</dbReference>
<keyword evidence="1" id="KW-0812">Transmembrane</keyword>
<evidence type="ECO:0000256" key="1">
    <source>
        <dbReference type="SAM" id="Phobius"/>
    </source>
</evidence>
<dbReference type="Pfam" id="PF03269">
    <property type="entry name" value="DUF268"/>
    <property type="match status" value="1"/>
</dbReference>
<proteinExistence type="predicted"/>
<accession>A0A0N4UHR3</accession>
<dbReference type="WBParaSite" id="DME_0000710601-mRNA-1">
    <property type="protein sequence ID" value="DME_0000710601-mRNA-1"/>
    <property type="gene ID" value="DME_0000710601"/>
</dbReference>